<keyword evidence="3" id="KW-1185">Reference proteome</keyword>
<comment type="caution">
    <text evidence="2">The sequence shown here is derived from an EMBL/GenBank/DDBJ whole genome shotgun (WGS) entry which is preliminary data.</text>
</comment>
<reference evidence="2" key="1">
    <citation type="journal article" date="2014" name="Int. J. Syst. Evol. Microbiol.">
        <title>Complete genome sequence of Corynebacterium casei LMG S-19264T (=DSM 44701T), isolated from a smear-ripened cheese.</title>
        <authorList>
            <consortium name="US DOE Joint Genome Institute (JGI-PGF)"/>
            <person name="Walter F."/>
            <person name="Albersmeier A."/>
            <person name="Kalinowski J."/>
            <person name="Ruckert C."/>
        </authorList>
    </citation>
    <scope>NUCLEOTIDE SEQUENCE</scope>
    <source>
        <strain evidence="2">JCM 4988</strain>
    </source>
</reference>
<dbReference type="RefSeq" id="WP_190122331.1">
    <property type="nucleotide sequence ID" value="NZ_BMWG01000003.1"/>
</dbReference>
<protein>
    <recommendedName>
        <fullName evidence="4">Calcium-binding protein</fullName>
    </recommendedName>
</protein>
<sequence>MRFRISAAVVTGAVVLTGLSAPAAQADEKPAGFSKAFAAKPQGDISIGDIKISDVSLNGGKPVIVGTTKEKKVTLTFKAIDNSGVNVAFAYLWRGNDPQDPQGFFFADSGEKDVKCSGSGKKTKATCKMTFTIDPSFDLSNTDAGGGWRVMAAAQANDGNVRAMYKAKSFNLNRGSQISINAAPEPVKKGKDLTITGSLTRADWESGKYIGYTKQPVQLQFRKKGAKTFTTVKTVKTGDSRALSTTVKATVDGTYRYSFAGSSTTAPVTNGGDFVDVN</sequence>
<proteinExistence type="predicted"/>
<gene>
    <name evidence="2" type="ORF">GCM10010387_17230</name>
</gene>
<evidence type="ECO:0000313" key="2">
    <source>
        <dbReference type="EMBL" id="GGZ24403.1"/>
    </source>
</evidence>
<dbReference type="EMBL" id="BMWG01000003">
    <property type="protein sequence ID" value="GGZ24403.1"/>
    <property type="molecule type" value="Genomic_DNA"/>
</dbReference>
<evidence type="ECO:0000313" key="3">
    <source>
        <dbReference type="Proteomes" id="UP000630936"/>
    </source>
</evidence>
<reference evidence="2" key="2">
    <citation type="submission" date="2020-09" db="EMBL/GenBank/DDBJ databases">
        <authorList>
            <person name="Sun Q."/>
            <person name="Ohkuma M."/>
        </authorList>
    </citation>
    <scope>NUCLEOTIDE SEQUENCE</scope>
    <source>
        <strain evidence="2">JCM 4988</strain>
    </source>
</reference>
<dbReference type="AlphaFoldDB" id="A0A918PVJ5"/>
<evidence type="ECO:0008006" key="4">
    <source>
        <dbReference type="Google" id="ProtNLM"/>
    </source>
</evidence>
<organism evidence="2 3">
    <name type="scientific">Streptomyces inusitatus</name>
    <dbReference type="NCBI Taxonomy" id="68221"/>
    <lineage>
        <taxon>Bacteria</taxon>
        <taxon>Bacillati</taxon>
        <taxon>Actinomycetota</taxon>
        <taxon>Actinomycetes</taxon>
        <taxon>Kitasatosporales</taxon>
        <taxon>Streptomycetaceae</taxon>
        <taxon>Streptomyces</taxon>
    </lineage>
</organism>
<name>A0A918PVJ5_9ACTN</name>
<feature type="chain" id="PRO_5036858119" description="Calcium-binding protein" evidence="1">
    <location>
        <begin position="27"/>
        <end position="278"/>
    </location>
</feature>
<evidence type="ECO:0000256" key="1">
    <source>
        <dbReference type="SAM" id="SignalP"/>
    </source>
</evidence>
<dbReference type="Proteomes" id="UP000630936">
    <property type="component" value="Unassembled WGS sequence"/>
</dbReference>
<keyword evidence="1" id="KW-0732">Signal</keyword>
<accession>A0A918PVJ5</accession>
<feature type="signal peptide" evidence="1">
    <location>
        <begin position="1"/>
        <end position="26"/>
    </location>
</feature>